<evidence type="ECO:0000313" key="2">
    <source>
        <dbReference type="Proteomes" id="UP000824533"/>
    </source>
</evidence>
<keyword evidence="2" id="KW-1185">Reference proteome</keyword>
<organism evidence="1 2">
    <name type="scientific">Dendrolimus kikuchii</name>
    <dbReference type="NCBI Taxonomy" id="765133"/>
    <lineage>
        <taxon>Eukaryota</taxon>
        <taxon>Metazoa</taxon>
        <taxon>Ecdysozoa</taxon>
        <taxon>Arthropoda</taxon>
        <taxon>Hexapoda</taxon>
        <taxon>Insecta</taxon>
        <taxon>Pterygota</taxon>
        <taxon>Neoptera</taxon>
        <taxon>Endopterygota</taxon>
        <taxon>Lepidoptera</taxon>
        <taxon>Glossata</taxon>
        <taxon>Ditrysia</taxon>
        <taxon>Bombycoidea</taxon>
        <taxon>Lasiocampidae</taxon>
        <taxon>Dendrolimus</taxon>
    </lineage>
</organism>
<proteinExistence type="predicted"/>
<sequence>MKFVQNTFVLITLMKTVHSLLCYNGTFDYRGFGVDPVVNRGLFTPSSKMMTRIRCSLTILCAENAMCFVRSWSARAHHAWVVQRGCYQALVNDPLPNSLSLPTRSMTCKRERLPDAEYKVCLCKADWCNEACYITPYRTKFKNILSFLLIYFAI</sequence>
<evidence type="ECO:0000313" key="1">
    <source>
        <dbReference type="EMBL" id="KAJ0175575.1"/>
    </source>
</evidence>
<reference evidence="1 2" key="1">
    <citation type="journal article" date="2021" name="Front. Genet.">
        <title>Chromosome-Level Genome Assembly Reveals Significant Gene Expansion in the Toll and IMD Signaling Pathways of Dendrolimus kikuchii.</title>
        <authorList>
            <person name="Zhou J."/>
            <person name="Wu P."/>
            <person name="Xiong Z."/>
            <person name="Liu N."/>
            <person name="Zhao N."/>
            <person name="Ji M."/>
            <person name="Qiu Y."/>
            <person name="Yang B."/>
        </authorList>
    </citation>
    <scope>NUCLEOTIDE SEQUENCE [LARGE SCALE GENOMIC DNA]</scope>
    <source>
        <strain evidence="1">Ann1</strain>
    </source>
</reference>
<name>A0ACC1CVC3_9NEOP</name>
<comment type="caution">
    <text evidence="1">The sequence shown here is derived from an EMBL/GenBank/DDBJ whole genome shotgun (WGS) entry which is preliminary data.</text>
</comment>
<gene>
    <name evidence="1" type="ORF">K1T71_008734</name>
</gene>
<protein>
    <submittedName>
        <fullName evidence="1">Uncharacterized protein</fullName>
    </submittedName>
</protein>
<dbReference type="EMBL" id="CM034401">
    <property type="protein sequence ID" value="KAJ0175575.1"/>
    <property type="molecule type" value="Genomic_DNA"/>
</dbReference>
<accession>A0ACC1CVC3</accession>
<dbReference type="Proteomes" id="UP000824533">
    <property type="component" value="Linkage Group LG15"/>
</dbReference>